<protein>
    <submittedName>
        <fullName evidence="1">Uncharacterized protein</fullName>
    </submittedName>
</protein>
<evidence type="ECO:0000313" key="1">
    <source>
        <dbReference type="EMBL" id="SGZ41343.1"/>
    </source>
</evidence>
<proteinExistence type="predicted"/>
<reference evidence="2" key="1">
    <citation type="submission" date="2016-11" db="EMBL/GenBank/DDBJ databases">
        <authorList>
            <person name="Guldener U."/>
        </authorList>
    </citation>
    <scope>NUCLEOTIDE SEQUENCE [LARGE SCALE GENOMIC DNA]</scope>
</reference>
<dbReference type="OrthoDB" id="275000at2759"/>
<dbReference type="GO" id="GO:0006412">
    <property type="term" value="P:translation"/>
    <property type="evidence" value="ECO:0007669"/>
    <property type="project" value="InterPro"/>
</dbReference>
<evidence type="ECO:0000313" key="2">
    <source>
        <dbReference type="Proteomes" id="UP000183365"/>
    </source>
</evidence>
<dbReference type="VEuPathDB" id="FungiDB:HGUI_03544"/>
<organism evidence="1 2">
    <name type="scientific">Hanseniaspora guilliermondii</name>
    <dbReference type="NCBI Taxonomy" id="56406"/>
    <lineage>
        <taxon>Eukaryota</taxon>
        <taxon>Fungi</taxon>
        <taxon>Dikarya</taxon>
        <taxon>Ascomycota</taxon>
        <taxon>Saccharomycotina</taxon>
        <taxon>Saccharomycetes</taxon>
        <taxon>Saccharomycodales</taxon>
        <taxon>Saccharomycodaceae</taxon>
        <taxon>Hanseniaspora</taxon>
    </lineage>
</organism>
<name>A0A1L0D2H0_9ASCO</name>
<dbReference type="GO" id="GO:0005840">
    <property type="term" value="C:ribosome"/>
    <property type="evidence" value="ECO:0007669"/>
    <property type="project" value="InterPro"/>
</dbReference>
<accession>A0A1L0D2H0</accession>
<dbReference type="InterPro" id="IPR036373">
    <property type="entry name" value="Ribosomal_bL17_sf"/>
</dbReference>
<dbReference type="Gene3D" id="3.90.1030.10">
    <property type="entry name" value="Ribosomal protein L17"/>
    <property type="match status" value="1"/>
</dbReference>
<dbReference type="Proteomes" id="UP000183365">
    <property type="component" value="Unassembled WGS sequence"/>
</dbReference>
<dbReference type="EMBL" id="FQNF01000095">
    <property type="protein sequence ID" value="SGZ41343.1"/>
    <property type="molecule type" value="Genomic_DNA"/>
</dbReference>
<dbReference type="AlphaFoldDB" id="A0A1L0D2H0"/>
<dbReference type="SUPFAM" id="SSF64263">
    <property type="entry name" value="Prokaryotic ribosomal protein L17"/>
    <property type="match status" value="1"/>
</dbReference>
<sequence length="308" mass="35955">MFKRSAMFLGRGPFNHTSTELKNPKQIIIAKSLATEILEHNMIQTTTAKAKFINSHFYKFVDKVIKYKESTGNTELQKKYENEAKALLSGKLQDNSKNNEIFSKALSLANKWKSRIGENNIKKTEFLKLSHLEPAHHDAHPVTFIELRDLPLFVDNSTTPTYGNLTLWMALESLLSDSSYTKFSENQVFATLIEYLKNSTPEEVDHFFNVDLKKAREIIHKKKFEEQKLANKKIIIEDELDKPQIEEFKYKEVEDEDYYSSIKRKYHLRKNAAIRKEMQRMNHSIEHLGDVNLEARPHGVKVLKNCEY</sequence>
<keyword evidence="2" id="KW-1185">Reference proteome</keyword>
<gene>
    <name evidence="1" type="ORF">HGUI_03544</name>
</gene>
<dbReference type="GO" id="GO:0003735">
    <property type="term" value="F:structural constituent of ribosome"/>
    <property type="evidence" value="ECO:0007669"/>
    <property type="project" value="InterPro"/>
</dbReference>